<dbReference type="AlphaFoldDB" id="A0AAU8CDR1"/>
<evidence type="ECO:0000256" key="4">
    <source>
        <dbReference type="ARBA" id="ARBA00022840"/>
    </source>
</evidence>
<protein>
    <submittedName>
        <fullName evidence="6">ABC transporter ATP-binding protein</fullName>
    </submittedName>
</protein>
<dbReference type="GO" id="GO:0005524">
    <property type="term" value="F:ATP binding"/>
    <property type="evidence" value="ECO:0007669"/>
    <property type="project" value="UniProtKB-KW"/>
</dbReference>
<dbReference type="InterPro" id="IPR027417">
    <property type="entry name" value="P-loop_NTPase"/>
</dbReference>
<evidence type="ECO:0000313" key="6">
    <source>
        <dbReference type="EMBL" id="XCF16538.1"/>
    </source>
</evidence>
<dbReference type="Gene3D" id="3.40.50.300">
    <property type="entry name" value="P-loop containing nucleotide triphosphate hydrolases"/>
    <property type="match status" value="1"/>
</dbReference>
<evidence type="ECO:0000256" key="3">
    <source>
        <dbReference type="ARBA" id="ARBA00022741"/>
    </source>
</evidence>
<dbReference type="RefSeq" id="WP_353634346.1">
    <property type="nucleotide sequence ID" value="NZ_CP159204.1"/>
</dbReference>
<keyword evidence="2" id="KW-0813">Transport</keyword>
<proteinExistence type="inferred from homology"/>
<feature type="domain" description="ABC transporter" evidence="5">
    <location>
        <begin position="4"/>
        <end position="228"/>
    </location>
</feature>
<evidence type="ECO:0000256" key="2">
    <source>
        <dbReference type="ARBA" id="ARBA00022448"/>
    </source>
</evidence>
<dbReference type="CDD" id="cd03230">
    <property type="entry name" value="ABC_DR_subfamily_A"/>
    <property type="match status" value="1"/>
</dbReference>
<sequence>MAAIELRDLTKRYGDLVAVDGVSFEVEAGEVFGFLGPNGAGKTTTLRTLLGMQAPSSGTVSILGHDTTVEAQRLDALADTGFLPSNPQFDEQATGREVLDLHESLKGGSRRADLLDRFEPPLDRPVREYSTGNVQKLGIVQAFMHDPAVVVLDEPTSGLDPLLQDRFNEFVRDERERGVTVLFSSHVLSEVRRICDRVAVLRDGELVAVEDVETLLDRSGKVVRARVAGDVPESAFDVPGVSDLTRRPIDGATRVSFTFTGDVDALVDELDRYPLQELDVEEAPLEDVFLDFYGGEDGA</sequence>
<dbReference type="SUPFAM" id="SSF52540">
    <property type="entry name" value="P-loop containing nucleoside triphosphate hydrolases"/>
    <property type="match status" value="1"/>
</dbReference>
<dbReference type="InterPro" id="IPR003439">
    <property type="entry name" value="ABC_transporter-like_ATP-bd"/>
</dbReference>
<gene>
    <name evidence="6" type="ORF">ABSL23_15030</name>
</gene>
<evidence type="ECO:0000259" key="5">
    <source>
        <dbReference type="PROSITE" id="PS50893"/>
    </source>
</evidence>
<dbReference type="GO" id="GO:0016887">
    <property type="term" value="F:ATP hydrolysis activity"/>
    <property type="evidence" value="ECO:0007669"/>
    <property type="project" value="InterPro"/>
</dbReference>
<dbReference type="SMART" id="SM00382">
    <property type="entry name" value="AAA"/>
    <property type="match status" value="1"/>
</dbReference>
<organism evidence="6">
    <name type="scientific">Halobacterium sp. NMX12-1</name>
    <dbReference type="NCBI Taxonomy" id="3166650"/>
    <lineage>
        <taxon>Archaea</taxon>
        <taxon>Methanobacteriati</taxon>
        <taxon>Methanobacteriota</taxon>
        <taxon>Stenosarchaea group</taxon>
        <taxon>Halobacteria</taxon>
        <taxon>Halobacteriales</taxon>
        <taxon>Halobacteriaceae</taxon>
        <taxon>Halobacterium</taxon>
    </lineage>
</organism>
<keyword evidence="3" id="KW-0547">Nucleotide-binding</keyword>
<dbReference type="Pfam" id="PF00005">
    <property type="entry name" value="ABC_tran"/>
    <property type="match status" value="1"/>
</dbReference>
<evidence type="ECO:0000256" key="1">
    <source>
        <dbReference type="ARBA" id="ARBA00005417"/>
    </source>
</evidence>
<keyword evidence="4 6" id="KW-0067">ATP-binding</keyword>
<name>A0AAU8CDR1_9EURY</name>
<dbReference type="PANTHER" id="PTHR42711">
    <property type="entry name" value="ABC TRANSPORTER ATP-BINDING PROTEIN"/>
    <property type="match status" value="1"/>
</dbReference>
<dbReference type="KEGG" id="hanx:ABSL23_15030"/>
<dbReference type="PROSITE" id="PS50893">
    <property type="entry name" value="ABC_TRANSPORTER_2"/>
    <property type="match status" value="1"/>
</dbReference>
<comment type="similarity">
    <text evidence="1">Belongs to the ABC transporter superfamily.</text>
</comment>
<dbReference type="PANTHER" id="PTHR42711:SF5">
    <property type="entry name" value="ABC TRANSPORTER ATP-BINDING PROTEIN NATA"/>
    <property type="match status" value="1"/>
</dbReference>
<dbReference type="EMBL" id="CP159204">
    <property type="protein sequence ID" value="XCF16538.1"/>
    <property type="molecule type" value="Genomic_DNA"/>
</dbReference>
<accession>A0AAU8CDR1</accession>
<dbReference type="InterPro" id="IPR003593">
    <property type="entry name" value="AAA+_ATPase"/>
</dbReference>
<dbReference type="InterPro" id="IPR050763">
    <property type="entry name" value="ABC_transporter_ATP-binding"/>
</dbReference>
<dbReference type="GeneID" id="91110488"/>
<reference evidence="6" key="1">
    <citation type="submission" date="2024-06" db="EMBL/GenBank/DDBJ databases">
        <title>Genome Sequence of an extremely halophilic archaeon isolated from Permian era halite, Salado Formation, Carlsbad, New Mexico: Halobacterium sp. strain NMX12-1.</title>
        <authorList>
            <person name="Sotoa L."/>
            <person name="DasSarma P."/>
            <person name="Anton B.P."/>
            <person name="Vincze T."/>
            <person name="Verma I."/>
            <person name="Eralp B."/>
            <person name="Powers D.W."/>
            <person name="Dozier B.L."/>
            <person name="Roberts R.J."/>
            <person name="DasSarma S."/>
        </authorList>
    </citation>
    <scope>NUCLEOTIDE SEQUENCE</scope>
    <source>
        <strain evidence="6">NMX12-1</strain>
    </source>
</reference>